<evidence type="ECO:0000256" key="2">
    <source>
        <dbReference type="ARBA" id="ARBA00007430"/>
    </source>
</evidence>
<keyword evidence="9" id="KW-1185">Reference proteome</keyword>
<dbReference type="KEGG" id="red:roselon_01352"/>
<dbReference type="HOGENOM" id="CLU_026911_6_1_5"/>
<evidence type="ECO:0000256" key="4">
    <source>
        <dbReference type="ARBA" id="ARBA00022692"/>
    </source>
</evidence>
<evidence type="ECO:0008006" key="10">
    <source>
        <dbReference type="Google" id="ProtNLM"/>
    </source>
</evidence>
<proteinExistence type="inferred from homology"/>
<dbReference type="InterPro" id="IPR050833">
    <property type="entry name" value="Poly_Biosynth_Transport"/>
</dbReference>
<dbReference type="Pfam" id="PF13440">
    <property type="entry name" value="Polysacc_synt_3"/>
    <property type="match status" value="1"/>
</dbReference>
<feature type="transmembrane region" description="Helical" evidence="7">
    <location>
        <begin position="196"/>
        <end position="218"/>
    </location>
</feature>
<evidence type="ECO:0000313" key="8">
    <source>
        <dbReference type="EMBL" id="AHM03740.1"/>
    </source>
</evidence>
<dbReference type="GO" id="GO:0005886">
    <property type="term" value="C:plasma membrane"/>
    <property type="evidence" value="ECO:0007669"/>
    <property type="project" value="UniProtKB-SubCell"/>
</dbReference>
<dbReference type="PANTHER" id="PTHR30250">
    <property type="entry name" value="PST FAMILY PREDICTED COLANIC ACID TRANSPORTER"/>
    <property type="match status" value="1"/>
</dbReference>
<evidence type="ECO:0000256" key="5">
    <source>
        <dbReference type="ARBA" id="ARBA00022989"/>
    </source>
</evidence>
<dbReference type="AlphaFoldDB" id="W8SMG5"/>
<dbReference type="eggNOG" id="COG2244">
    <property type="taxonomic scope" value="Bacteria"/>
</dbReference>
<evidence type="ECO:0000256" key="3">
    <source>
        <dbReference type="ARBA" id="ARBA00022475"/>
    </source>
</evidence>
<feature type="transmembrane region" description="Helical" evidence="7">
    <location>
        <begin position="351"/>
        <end position="374"/>
    </location>
</feature>
<keyword evidence="3" id="KW-1003">Cell membrane</keyword>
<feature type="transmembrane region" description="Helical" evidence="7">
    <location>
        <begin position="59"/>
        <end position="79"/>
    </location>
</feature>
<feature type="transmembrane region" description="Helical" evidence="7">
    <location>
        <begin position="291"/>
        <end position="313"/>
    </location>
</feature>
<name>W8SMG5_9RHOB</name>
<feature type="transmembrane region" description="Helical" evidence="7">
    <location>
        <begin position="25"/>
        <end position="47"/>
    </location>
</feature>
<keyword evidence="5 7" id="KW-1133">Transmembrane helix</keyword>
<evidence type="ECO:0000256" key="7">
    <source>
        <dbReference type="SAM" id="Phobius"/>
    </source>
</evidence>
<dbReference type="STRING" id="1294273.roselon_01352"/>
<sequence length="399" mass="43169">MLLAVGVSAFAPVVARVFGNPAIAALIPVLGVGMVAGAAAALVTALLRRDLNMKAIARRTLLANAVSGAIATPFVLSGFGAWGLVIQSVGGAILTLVLTVLLVGWPVKFTFDIRVAREMLRFGAPVTGADLLTYYNRESPKLFVGLFLGVEALGIFAMAMRVMNLMLEVVGVTLTKVTLPVMSQVNRTSPERTKEIYLRLIRMVTSLILPAFLLMFLLRNEIVDLILGPNWAEVAVIFSFLCWAGLLTVFNFVNGAALVSIGYPEWRFWFSLVRALLGTALLSMASGQSLIAVAIALLARSIIVEPLSFLVLGRKLNFNTINTLLSLRYIMFAAIAFAIFSIFTSQLFRQYGVSFGAVAPAGIGLMVYIVMAWVGDHLLRLELSSIISAKLRRNGLEKL</sequence>
<evidence type="ECO:0000256" key="6">
    <source>
        <dbReference type="ARBA" id="ARBA00023136"/>
    </source>
</evidence>
<comment type="subcellular location">
    <subcellularLocation>
        <location evidence="1">Cell membrane</location>
        <topology evidence="1">Multi-pass membrane protein</topology>
    </subcellularLocation>
</comment>
<dbReference type="Proteomes" id="UP000019593">
    <property type="component" value="Chromosome"/>
</dbReference>
<feature type="transmembrane region" description="Helical" evidence="7">
    <location>
        <begin position="85"/>
        <end position="107"/>
    </location>
</feature>
<reference evidence="8 9" key="1">
    <citation type="submission" date="2013-03" db="EMBL/GenBank/DDBJ databases">
        <authorList>
            <person name="Fiebig A."/>
            <person name="Goeker M."/>
            <person name="Klenk H.-P.P."/>
        </authorList>
    </citation>
    <scope>NUCLEOTIDE SEQUENCE [LARGE SCALE GENOMIC DNA]</scope>
    <source>
        <strain evidence="9">DSM 19469</strain>
    </source>
</reference>
<dbReference type="EMBL" id="CP004372">
    <property type="protein sequence ID" value="AHM03740.1"/>
    <property type="molecule type" value="Genomic_DNA"/>
</dbReference>
<dbReference type="PANTHER" id="PTHR30250:SF10">
    <property type="entry name" value="LIPOPOLYSACCHARIDE BIOSYNTHESIS PROTEIN WZXC"/>
    <property type="match status" value="1"/>
</dbReference>
<feature type="transmembrane region" description="Helical" evidence="7">
    <location>
        <begin position="230"/>
        <end position="254"/>
    </location>
</feature>
<evidence type="ECO:0000256" key="1">
    <source>
        <dbReference type="ARBA" id="ARBA00004651"/>
    </source>
</evidence>
<keyword evidence="4 7" id="KW-0812">Transmembrane</keyword>
<comment type="similarity">
    <text evidence="2">Belongs to the polysaccharide synthase family.</text>
</comment>
<organism evidence="8 9">
    <name type="scientific">Roseicyclus elongatus DSM 19469</name>
    <dbReference type="NCBI Taxonomy" id="1294273"/>
    <lineage>
        <taxon>Bacteria</taxon>
        <taxon>Pseudomonadati</taxon>
        <taxon>Pseudomonadota</taxon>
        <taxon>Alphaproteobacteria</taxon>
        <taxon>Rhodobacterales</taxon>
        <taxon>Roseobacteraceae</taxon>
        <taxon>Roseicyclus</taxon>
    </lineage>
</organism>
<protein>
    <recommendedName>
        <fullName evidence="10">Polysaccharide biosynthesis protein</fullName>
    </recommendedName>
</protein>
<evidence type="ECO:0000313" key="9">
    <source>
        <dbReference type="Proteomes" id="UP000019593"/>
    </source>
</evidence>
<feature type="transmembrane region" description="Helical" evidence="7">
    <location>
        <begin position="325"/>
        <end position="345"/>
    </location>
</feature>
<feature type="transmembrane region" description="Helical" evidence="7">
    <location>
        <begin position="142"/>
        <end position="160"/>
    </location>
</feature>
<keyword evidence="6 7" id="KW-0472">Membrane</keyword>
<accession>W8SMG5</accession>
<gene>
    <name evidence="8" type="ORF">roselon_01352</name>
</gene>